<proteinExistence type="predicted"/>
<dbReference type="Proteomes" id="UP000054166">
    <property type="component" value="Unassembled WGS sequence"/>
</dbReference>
<reference evidence="3" key="2">
    <citation type="submission" date="2015-01" db="EMBL/GenBank/DDBJ databases">
        <title>Evolutionary Origins and Diversification of the Mycorrhizal Mutualists.</title>
        <authorList>
            <consortium name="DOE Joint Genome Institute"/>
            <consortium name="Mycorrhizal Genomics Consortium"/>
            <person name="Kohler A."/>
            <person name="Kuo A."/>
            <person name="Nagy L.G."/>
            <person name="Floudas D."/>
            <person name="Copeland A."/>
            <person name="Barry K.W."/>
            <person name="Cichocki N."/>
            <person name="Veneault-Fourrey C."/>
            <person name="LaButti K."/>
            <person name="Lindquist E.A."/>
            <person name="Lipzen A."/>
            <person name="Lundell T."/>
            <person name="Morin E."/>
            <person name="Murat C."/>
            <person name="Riley R."/>
            <person name="Ohm R."/>
            <person name="Sun H."/>
            <person name="Tunlid A."/>
            <person name="Henrissat B."/>
            <person name="Grigoriev I.V."/>
            <person name="Hibbett D.S."/>
            <person name="Martin F."/>
        </authorList>
    </citation>
    <scope>NUCLEOTIDE SEQUENCE [LARGE SCALE GENOMIC DNA]</scope>
    <source>
        <strain evidence="3">F 1598</strain>
    </source>
</reference>
<name>A0A0C3B4I3_PILCF</name>
<evidence type="ECO:0000313" key="3">
    <source>
        <dbReference type="Proteomes" id="UP000054166"/>
    </source>
</evidence>
<accession>A0A0C3B4I3</accession>
<evidence type="ECO:0000313" key="2">
    <source>
        <dbReference type="EMBL" id="KIM81093.1"/>
    </source>
</evidence>
<dbReference type="InParanoid" id="A0A0C3B4I3"/>
<organism evidence="2 3">
    <name type="scientific">Piloderma croceum (strain F 1598)</name>
    <dbReference type="NCBI Taxonomy" id="765440"/>
    <lineage>
        <taxon>Eukaryota</taxon>
        <taxon>Fungi</taxon>
        <taxon>Dikarya</taxon>
        <taxon>Basidiomycota</taxon>
        <taxon>Agaricomycotina</taxon>
        <taxon>Agaricomycetes</taxon>
        <taxon>Agaricomycetidae</taxon>
        <taxon>Atheliales</taxon>
        <taxon>Atheliaceae</taxon>
        <taxon>Piloderma</taxon>
    </lineage>
</organism>
<keyword evidence="3" id="KW-1185">Reference proteome</keyword>
<dbReference type="EMBL" id="KN833001">
    <property type="protein sequence ID" value="KIM81093.1"/>
    <property type="molecule type" value="Genomic_DNA"/>
</dbReference>
<dbReference type="AlphaFoldDB" id="A0A0C3B4I3"/>
<dbReference type="OrthoDB" id="10661080at2759"/>
<feature type="compositionally biased region" description="Low complexity" evidence="1">
    <location>
        <begin position="145"/>
        <end position="157"/>
    </location>
</feature>
<sequence length="262" mass="28881">MVHLEERPPDNPANNANSNCESLEYLSDDDRGFSEAIAPSFVVCAEGYDGETRQSFAFVTPPTTPRREQSTPMTVAFNVPAEVTQWSQLSFTLTPHHPCVRGPVSAQRTHSAPPTPSGARSSRPSSGRQPPVLHVPSQPLAQPNRSRLSGRSTASSSQNTRAEAACYVIPPRPTILDPIHPPVPGFCHPLANEYGHTPHMGKGKHGYYSVTKGLQIGVFYDLWENVAKISKDIGGNWFKGDNHVQAICRYDEEDDKRIIEWD</sequence>
<evidence type="ECO:0000256" key="1">
    <source>
        <dbReference type="SAM" id="MobiDB-lite"/>
    </source>
</evidence>
<dbReference type="HOGENOM" id="CLU_1062129_0_0_1"/>
<protein>
    <submittedName>
        <fullName evidence="2">Uncharacterized protein</fullName>
    </submittedName>
</protein>
<feature type="compositionally biased region" description="Low complexity" evidence="1">
    <location>
        <begin position="117"/>
        <end position="131"/>
    </location>
</feature>
<feature type="region of interest" description="Disordered" evidence="1">
    <location>
        <begin position="100"/>
        <end position="161"/>
    </location>
</feature>
<feature type="region of interest" description="Disordered" evidence="1">
    <location>
        <begin position="1"/>
        <end position="21"/>
    </location>
</feature>
<reference evidence="2 3" key="1">
    <citation type="submission" date="2014-04" db="EMBL/GenBank/DDBJ databases">
        <authorList>
            <consortium name="DOE Joint Genome Institute"/>
            <person name="Kuo A."/>
            <person name="Tarkka M."/>
            <person name="Buscot F."/>
            <person name="Kohler A."/>
            <person name="Nagy L.G."/>
            <person name="Floudas D."/>
            <person name="Copeland A."/>
            <person name="Barry K.W."/>
            <person name="Cichocki N."/>
            <person name="Veneault-Fourrey C."/>
            <person name="LaButti K."/>
            <person name="Lindquist E.A."/>
            <person name="Lipzen A."/>
            <person name="Lundell T."/>
            <person name="Morin E."/>
            <person name="Murat C."/>
            <person name="Sun H."/>
            <person name="Tunlid A."/>
            <person name="Henrissat B."/>
            <person name="Grigoriev I.V."/>
            <person name="Hibbett D.S."/>
            <person name="Martin F."/>
            <person name="Nordberg H.P."/>
            <person name="Cantor M.N."/>
            <person name="Hua S.X."/>
        </authorList>
    </citation>
    <scope>NUCLEOTIDE SEQUENCE [LARGE SCALE GENOMIC DNA]</scope>
    <source>
        <strain evidence="2 3">F 1598</strain>
    </source>
</reference>
<gene>
    <name evidence="2" type="ORF">PILCRDRAFT_9124</name>
</gene>